<evidence type="ECO:0000256" key="10">
    <source>
        <dbReference type="ARBA" id="ARBA00022989"/>
    </source>
</evidence>
<dbReference type="InterPro" id="IPR052232">
    <property type="entry name" value="RLK_Ser/Thr-Kinase"/>
</dbReference>
<dbReference type="FunFam" id="1.10.510.10:FF:000035">
    <property type="entry name" value="Putative receptor-like serine/threonine-protein kinase"/>
    <property type="match status" value="1"/>
</dbReference>
<comment type="subcellular location">
    <subcellularLocation>
        <location evidence="1">Membrane</location>
        <topology evidence="1">Single-pass membrane protein</topology>
    </subcellularLocation>
</comment>
<dbReference type="PANTHER" id="PTHR47984">
    <property type="entry name" value="OS01G0323000 PROTEIN"/>
    <property type="match status" value="1"/>
</dbReference>
<evidence type="ECO:0000256" key="12">
    <source>
        <dbReference type="ARBA" id="ARBA00047899"/>
    </source>
</evidence>
<dbReference type="PROSITE" id="PS50011">
    <property type="entry name" value="PROTEIN_KINASE_DOM"/>
    <property type="match status" value="1"/>
</dbReference>
<evidence type="ECO:0000256" key="4">
    <source>
        <dbReference type="ARBA" id="ARBA00022553"/>
    </source>
</evidence>
<evidence type="ECO:0000256" key="11">
    <source>
        <dbReference type="ARBA" id="ARBA00023136"/>
    </source>
</evidence>
<evidence type="ECO:0000256" key="6">
    <source>
        <dbReference type="ARBA" id="ARBA00022692"/>
    </source>
</evidence>
<keyword evidence="4" id="KW-0597">Phosphoprotein</keyword>
<accession>A0A6A6MUE5</accession>
<dbReference type="Pfam" id="PF07714">
    <property type="entry name" value="PK_Tyr_Ser-Thr"/>
    <property type="match status" value="1"/>
</dbReference>
<dbReference type="EMBL" id="JAAGAX010000005">
    <property type="protein sequence ID" value="KAF2315569.1"/>
    <property type="molecule type" value="Genomic_DNA"/>
</dbReference>
<dbReference type="GO" id="GO:0004674">
    <property type="term" value="F:protein serine/threonine kinase activity"/>
    <property type="evidence" value="ECO:0007669"/>
    <property type="project" value="UniProtKB-KW"/>
</dbReference>
<organism evidence="15 16">
    <name type="scientific">Hevea brasiliensis</name>
    <name type="common">Para rubber tree</name>
    <name type="synonym">Siphonia brasiliensis</name>
    <dbReference type="NCBI Taxonomy" id="3981"/>
    <lineage>
        <taxon>Eukaryota</taxon>
        <taxon>Viridiplantae</taxon>
        <taxon>Streptophyta</taxon>
        <taxon>Embryophyta</taxon>
        <taxon>Tracheophyta</taxon>
        <taxon>Spermatophyta</taxon>
        <taxon>Magnoliopsida</taxon>
        <taxon>eudicotyledons</taxon>
        <taxon>Gunneridae</taxon>
        <taxon>Pentapetalae</taxon>
        <taxon>rosids</taxon>
        <taxon>fabids</taxon>
        <taxon>Malpighiales</taxon>
        <taxon>Euphorbiaceae</taxon>
        <taxon>Crotonoideae</taxon>
        <taxon>Micrandreae</taxon>
        <taxon>Hevea</taxon>
    </lineage>
</organism>
<name>A0A6A6MUE5_HEVBR</name>
<dbReference type="Gene3D" id="1.10.510.10">
    <property type="entry name" value="Transferase(Phosphotransferase) domain 1"/>
    <property type="match status" value="1"/>
</dbReference>
<evidence type="ECO:0000259" key="14">
    <source>
        <dbReference type="PROSITE" id="PS50011"/>
    </source>
</evidence>
<proteinExistence type="predicted"/>
<comment type="catalytic activity">
    <reaction evidence="12">
        <text>L-threonyl-[protein] + ATP = O-phospho-L-threonyl-[protein] + ADP + H(+)</text>
        <dbReference type="Rhea" id="RHEA:46608"/>
        <dbReference type="Rhea" id="RHEA-COMP:11060"/>
        <dbReference type="Rhea" id="RHEA-COMP:11605"/>
        <dbReference type="ChEBI" id="CHEBI:15378"/>
        <dbReference type="ChEBI" id="CHEBI:30013"/>
        <dbReference type="ChEBI" id="CHEBI:30616"/>
        <dbReference type="ChEBI" id="CHEBI:61977"/>
        <dbReference type="ChEBI" id="CHEBI:456216"/>
        <dbReference type="EC" id="2.7.11.1"/>
    </reaction>
</comment>
<dbReference type="InterPro" id="IPR011009">
    <property type="entry name" value="Kinase-like_dom_sf"/>
</dbReference>
<evidence type="ECO:0000256" key="7">
    <source>
        <dbReference type="ARBA" id="ARBA00022741"/>
    </source>
</evidence>
<feature type="domain" description="Protein kinase" evidence="14">
    <location>
        <begin position="23"/>
        <end position="228"/>
    </location>
</feature>
<dbReference type="Proteomes" id="UP000467840">
    <property type="component" value="Chromosome 15"/>
</dbReference>
<keyword evidence="16" id="KW-1185">Reference proteome</keyword>
<dbReference type="InterPro" id="IPR000719">
    <property type="entry name" value="Prot_kinase_dom"/>
</dbReference>
<reference evidence="15 16" key="1">
    <citation type="journal article" date="2020" name="Mol. Plant">
        <title>The Chromosome-Based Rubber Tree Genome Provides New Insights into Spurge Genome Evolution and Rubber Biosynthesis.</title>
        <authorList>
            <person name="Liu J."/>
            <person name="Shi C."/>
            <person name="Shi C.C."/>
            <person name="Li W."/>
            <person name="Zhang Q.J."/>
            <person name="Zhang Y."/>
            <person name="Li K."/>
            <person name="Lu H.F."/>
            <person name="Shi C."/>
            <person name="Zhu S.T."/>
            <person name="Xiao Z.Y."/>
            <person name="Nan H."/>
            <person name="Yue Y."/>
            <person name="Zhu X.G."/>
            <person name="Wu Y."/>
            <person name="Hong X.N."/>
            <person name="Fan G.Y."/>
            <person name="Tong Y."/>
            <person name="Zhang D."/>
            <person name="Mao C.L."/>
            <person name="Liu Y.L."/>
            <person name="Hao S.J."/>
            <person name="Liu W.Q."/>
            <person name="Lv M.Q."/>
            <person name="Zhang H.B."/>
            <person name="Liu Y."/>
            <person name="Hu-Tang G.R."/>
            <person name="Wang J.P."/>
            <person name="Wang J.H."/>
            <person name="Sun Y.H."/>
            <person name="Ni S.B."/>
            <person name="Chen W.B."/>
            <person name="Zhang X.C."/>
            <person name="Jiao Y.N."/>
            <person name="Eichler E.E."/>
            <person name="Li G.H."/>
            <person name="Liu X."/>
            <person name="Gao L.Z."/>
        </authorList>
    </citation>
    <scope>NUCLEOTIDE SEQUENCE [LARGE SCALE GENOMIC DNA]</scope>
    <source>
        <strain evidence="16">cv. GT1</strain>
        <tissue evidence="15">Leaf</tissue>
    </source>
</reference>
<evidence type="ECO:0000256" key="5">
    <source>
        <dbReference type="ARBA" id="ARBA00022679"/>
    </source>
</evidence>
<dbReference type="PANTHER" id="PTHR47984:SF15">
    <property type="entry name" value="PROTEIN KINASE DOMAIN-CONTAINING PROTEIN"/>
    <property type="match status" value="1"/>
</dbReference>
<keyword evidence="8" id="KW-0418">Kinase</keyword>
<dbReference type="EC" id="2.7.11.1" evidence="2"/>
<dbReference type="AlphaFoldDB" id="A0A6A6MUE5"/>
<keyword evidence="5" id="KW-0808">Transferase</keyword>
<evidence type="ECO:0000256" key="2">
    <source>
        <dbReference type="ARBA" id="ARBA00012513"/>
    </source>
</evidence>
<keyword evidence="7" id="KW-0547">Nucleotide-binding</keyword>
<evidence type="ECO:0000256" key="8">
    <source>
        <dbReference type="ARBA" id="ARBA00022777"/>
    </source>
</evidence>
<evidence type="ECO:0000256" key="1">
    <source>
        <dbReference type="ARBA" id="ARBA00004167"/>
    </source>
</evidence>
<keyword evidence="9" id="KW-0067">ATP-binding</keyword>
<protein>
    <recommendedName>
        <fullName evidence="2">non-specific serine/threonine protein kinase</fullName>
        <ecNumber evidence="2">2.7.11.1</ecNumber>
    </recommendedName>
</protein>
<keyword evidence="3" id="KW-0723">Serine/threonine-protein kinase</keyword>
<evidence type="ECO:0000256" key="3">
    <source>
        <dbReference type="ARBA" id="ARBA00022527"/>
    </source>
</evidence>
<evidence type="ECO:0000313" key="16">
    <source>
        <dbReference type="Proteomes" id="UP000467840"/>
    </source>
</evidence>
<comment type="catalytic activity">
    <reaction evidence="13">
        <text>L-seryl-[protein] + ATP = O-phospho-L-seryl-[protein] + ADP + H(+)</text>
        <dbReference type="Rhea" id="RHEA:17989"/>
        <dbReference type="Rhea" id="RHEA-COMP:9863"/>
        <dbReference type="Rhea" id="RHEA-COMP:11604"/>
        <dbReference type="ChEBI" id="CHEBI:15378"/>
        <dbReference type="ChEBI" id="CHEBI:29999"/>
        <dbReference type="ChEBI" id="CHEBI:30616"/>
        <dbReference type="ChEBI" id="CHEBI:83421"/>
        <dbReference type="ChEBI" id="CHEBI:456216"/>
        <dbReference type="EC" id="2.7.11.1"/>
    </reaction>
</comment>
<evidence type="ECO:0000313" key="15">
    <source>
        <dbReference type="EMBL" id="KAF2315569.1"/>
    </source>
</evidence>
<dbReference type="GO" id="GO:0005524">
    <property type="term" value="F:ATP binding"/>
    <property type="evidence" value="ECO:0007669"/>
    <property type="project" value="UniProtKB-KW"/>
</dbReference>
<gene>
    <name evidence="15" type="ORF">GH714_040078</name>
</gene>
<dbReference type="GO" id="GO:0016020">
    <property type="term" value="C:membrane"/>
    <property type="evidence" value="ECO:0007669"/>
    <property type="project" value="UniProtKB-SubCell"/>
</dbReference>
<dbReference type="SUPFAM" id="SSF56112">
    <property type="entry name" value="Protein kinase-like (PK-like)"/>
    <property type="match status" value="1"/>
</dbReference>
<evidence type="ECO:0000256" key="13">
    <source>
        <dbReference type="ARBA" id="ARBA00048679"/>
    </source>
</evidence>
<keyword evidence="6" id="KW-0812">Transmembrane</keyword>
<comment type="caution">
    <text evidence="15">The sequence shown here is derived from an EMBL/GenBank/DDBJ whole genome shotgun (WGS) entry which is preliminary data.</text>
</comment>
<dbReference type="InterPro" id="IPR001245">
    <property type="entry name" value="Ser-Thr/Tyr_kinase_cat_dom"/>
</dbReference>
<keyword evidence="10" id="KW-1133">Transmembrane helix</keyword>
<sequence length="228" mass="25256">MSDIEMNVAKLDHHNPLVSPQASGMITTQGSGSVADLESDGRSVPVVLDVWKEIAEDFVAGVEMIGHVRHKNLVKLLGYCMEGDRMLVNQYVDNGNLHQWLHGCPVEVSPLTWEIRMNIIQGVAKGLAYLHEDIEPKIVHQNLKSSNIMLDHQWNPKISDFGIVKLYGPEGNDKAGRLMGTSGYLSLENASNGVLDERTDVYSFGMLVMEIISGRTPVDLNQPKVKTH</sequence>
<evidence type="ECO:0000256" key="9">
    <source>
        <dbReference type="ARBA" id="ARBA00022840"/>
    </source>
</evidence>
<keyword evidence="11" id="KW-0472">Membrane</keyword>